<dbReference type="NCBIfam" id="NF002032">
    <property type="entry name" value="PRK00856.1"/>
    <property type="match status" value="1"/>
</dbReference>
<sequence>MNYTRKDLLGLRDLSVDEMSCFLNLAKKYKALNNSDIKKSDALRGKTVINAFFENSTRTRISFETAAKRLGADAINFSAASSSTKKGETLMDTINNLEAMKTDIFVLRHFSSGAASFVAKHTTSSVVNAGDGLNEHPSQGLLDIFTIMEHKGDLKNLKISIIGDIEHSRVARSDIWAMSKFGAKLTLFGPPMMMPLGVEAFGCKVARDMEEAVSGADVIIMLRVQLERQNASTPFPSNREYSKFFGLTKARVLLANDPLIMHPGPINRGVEVNSDVLEEDFNMVFNQVENGVAVRMAILDILNSNRRKA</sequence>
<evidence type="ECO:0000313" key="11">
    <source>
        <dbReference type="Proteomes" id="UP000234639"/>
    </source>
</evidence>
<dbReference type="GO" id="GO:0004070">
    <property type="term" value="F:aspartate carbamoyltransferase activity"/>
    <property type="evidence" value="ECO:0007669"/>
    <property type="project" value="UniProtKB-UniRule"/>
</dbReference>
<feature type="domain" description="Aspartate/ornithine carbamoyltransferase carbamoyl-P binding" evidence="9">
    <location>
        <begin position="6"/>
        <end position="149"/>
    </location>
</feature>
<dbReference type="UniPathway" id="UPA00070">
    <property type="reaction ID" value="UER00116"/>
</dbReference>
<dbReference type="PANTHER" id="PTHR45753">
    <property type="entry name" value="ORNITHINE CARBAMOYLTRANSFERASE, MITOCHONDRIAL"/>
    <property type="match status" value="1"/>
</dbReference>
<feature type="binding site" evidence="7">
    <location>
        <position position="139"/>
    </location>
    <ligand>
        <name>carbamoyl phosphate</name>
        <dbReference type="ChEBI" id="CHEBI:58228"/>
    </ligand>
</feature>
<dbReference type="PANTHER" id="PTHR45753:SF6">
    <property type="entry name" value="ASPARTATE CARBAMOYLTRANSFERASE"/>
    <property type="match status" value="1"/>
</dbReference>
<feature type="binding site" evidence="7">
    <location>
        <position position="59"/>
    </location>
    <ligand>
        <name>carbamoyl phosphate</name>
        <dbReference type="ChEBI" id="CHEBI:58228"/>
    </ligand>
</feature>
<dbReference type="InterPro" id="IPR002082">
    <property type="entry name" value="Asp_carbamoyltransf"/>
</dbReference>
<accession>A0A2I1N9J2</accession>
<evidence type="ECO:0000256" key="2">
    <source>
        <dbReference type="ARBA" id="ARBA00008896"/>
    </source>
</evidence>
<dbReference type="GO" id="GO:0006207">
    <property type="term" value="P:'de novo' pyrimidine nucleobase biosynthetic process"/>
    <property type="evidence" value="ECO:0007669"/>
    <property type="project" value="InterPro"/>
</dbReference>
<keyword evidence="4 7" id="KW-0665">Pyrimidine biosynthesis</keyword>
<feature type="binding site" evidence="7">
    <location>
        <position position="223"/>
    </location>
    <ligand>
        <name>L-aspartate</name>
        <dbReference type="ChEBI" id="CHEBI:29991"/>
    </ligand>
</feature>
<dbReference type="NCBIfam" id="TIGR00670">
    <property type="entry name" value="asp_carb_tr"/>
    <property type="match status" value="1"/>
</dbReference>
<feature type="binding site" evidence="7">
    <location>
        <position position="58"/>
    </location>
    <ligand>
        <name>carbamoyl phosphate</name>
        <dbReference type="ChEBI" id="CHEBI:58228"/>
    </ligand>
</feature>
<evidence type="ECO:0000256" key="7">
    <source>
        <dbReference type="HAMAP-Rule" id="MF_00001"/>
    </source>
</evidence>
<comment type="catalytic activity">
    <reaction evidence="6 7">
        <text>carbamoyl phosphate + L-aspartate = N-carbamoyl-L-aspartate + phosphate + H(+)</text>
        <dbReference type="Rhea" id="RHEA:20013"/>
        <dbReference type="ChEBI" id="CHEBI:15378"/>
        <dbReference type="ChEBI" id="CHEBI:29991"/>
        <dbReference type="ChEBI" id="CHEBI:32814"/>
        <dbReference type="ChEBI" id="CHEBI:43474"/>
        <dbReference type="ChEBI" id="CHEBI:58228"/>
        <dbReference type="EC" id="2.1.3.2"/>
    </reaction>
</comment>
<dbReference type="Gene3D" id="3.40.50.1370">
    <property type="entry name" value="Aspartate/ornithine carbamoyltransferase"/>
    <property type="match status" value="2"/>
</dbReference>
<feature type="binding site" evidence="7">
    <location>
        <position position="136"/>
    </location>
    <ligand>
        <name>carbamoyl phosphate</name>
        <dbReference type="ChEBI" id="CHEBI:58228"/>
    </ligand>
</feature>
<evidence type="ECO:0000259" key="8">
    <source>
        <dbReference type="Pfam" id="PF00185"/>
    </source>
</evidence>
<dbReference type="GO" id="GO:0006520">
    <property type="term" value="P:amino acid metabolic process"/>
    <property type="evidence" value="ECO:0007669"/>
    <property type="project" value="InterPro"/>
</dbReference>
<dbReference type="GO" id="GO:0005829">
    <property type="term" value="C:cytosol"/>
    <property type="evidence" value="ECO:0007669"/>
    <property type="project" value="TreeGrafter"/>
</dbReference>
<evidence type="ECO:0000256" key="3">
    <source>
        <dbReference type="ARBA" id="ARBA00022679"/>
    </source>
</evidence>
<keyword evidence="3 7" id="KW-0808">Transferase</keyword>
<name>A0A2I1N9J2_9BACT</name>
<feature type="binding site" evidence="7">
    <location>
        <position position="169"/>
    </location>
    <ligand>
        <name>L-aspartate</name>
        <dbReference type="ChEBI" id="CHEBI:29991"/>
    </ligand>
</feature>
<dbReference type="EMBL" id="PKHU01000005">
    <property type="protein sequence ID" value="PKZ29053.1"/>
    <property type="molecule type" value="Genomic_DNA"/>
</dbReference>
<proteinExistence type="inferred from homology"/>
<organism evidence="10 11">
    <name type="scientific">Campylobacter ureolyticus</name>
    <dbReference type="NCBI Taxonomy" id="827"/>
    <lineage>
        <taxon>Bacteria</taxon>
        <taxon>Pseudomonadati</taxon>
        <taxon>Campylobacterota</taxon>
        <taxon>Epsilonproteobacteria</taxon>
        <taxon>Campylobacterales</taxon>
        <taxon>Campylobacteraceae</taxon>
        <taxon>Campylobacter</taxon>
    </lineage>
</organism>
<protein>
    <recommendedName>
        <fullName evidence="7">Aspartate carbamoyltransferase</fullName>
        <ecNumber evidence="7">2.1.3.2</ecNumber>
    </recommendedName>
    <alternativeName>
        <fullName evidence="7">Aspartate transcarbamylase</fullName>
        <shortName evidence="7">ATCase</shortName>
    </alternativeName>
</protein>
<comment type="similarity">
    <text evidence="2 7">Belongs to the aspartate/ornithine carbamoyltransferase superfamily. ATCase family.</text>
</comment>
<comment type="subunit">
    <text evidence="7">Heterododecamer (2C3:3R2) of six catalytic PyrB chains organized as two trimers (C3), and six regulatory PyrI chains organized as three dimers (R2).</text>
</comment>
<comment type="caution">
    <text evidence="10">The sequence shown here is derived from an EMBL/GenBank/DDBJ whole genome shotgun (WGS) entry which is preliminary data.</text>
</comment>
<feature type="domain" description="Aspartate/ornithine carbamoyltransferase Asp/Orn-binding" evidence="8">
    <location>
        <begin position="155"/>
        <end position="301"/>
    </location>
</feature>
<dbReference type="Proteomes" id="UP000234639">
    <property type="component" value="Unassembled WGS sequence"/>
</dbReference>
<dbReference type="InterPro" id="IPR036901">
    <property type="entry name" value="Asp/Orn_carbamoylTrfase_sf"/>
</dbReference>
<dbReference type="PROSITE" id="PS00097">
    <property type="entry name" value="CARBAMOYLTRANSFERASE"/>
    <property type="match status" value="1"/>
</dbReference>
<comment type="function">
    <text evidence="5 7">Catalyzes the condensation of carbamoyl phosphate and aspartate to form carbamoyl aspartate and inorganic phosphate, the committed step in the de novo pyrimidine nucleotide biosynthesis pathway.</text>
</comment>
<dbReference type="PRINTS" id="PR00101">
    <property type="entry name" value="ATCASE"/>
</dbReference>
<evidence type="ECO:0000256" key="6">
    <source>
        <dbReference type="ARBA" id="ARBA00048859"/>
    </source>
</evidence>
<feature type="binding site" evidence="7">
    <location>
        <position position="86"/>
    </location>
    <ligand>
        <name>L-aspartate</name>
        <dbReference type="ChEBI" id="CHEBI:29991"/>
    </ligand>
</feature>
<evidence type="ECO:0000256" key="5">
    <source>
        <dbReference type="ARBA" id="ARBA00043884"/>
    </source>
</evidence>
<feature type="binding site" evidence="7">
    <location>
        <position position="265"/>
    </location>
    <ligand>
        <name>carbamoyl phosphate</name>
        <dbReference type="ChEBI" id="CHEBI:58228"/>
    </ligand>
</feature>
<dbReference type="InterPro" id="IPR006131">
    <property type="entry name" value="Asp_carbamoyltransf_Asp/Orn-bd"/>
</dbReference>
<dbReference type="Pfam" id="PF02729">
    <property type="entry name" value="OTCace_N"/>
    <property type="match status" value="1"/>
</dbReference>
<dbReference type="PRINTS" id="PR00100">
    <property type="entry name" value="AOTCASE"/>
</dbReference>
<dbReference type="Pfam" id="PF00185">
    <property type="entry name" value="OTCace"/>
    <property type="match status" value="1"/>
</dbReference>
<reference evidence="10 11" key="1">
    <citation type="submission" date="2017-12" db="EMBL/GenBank/DDBJ databases">
        <title>Phylogenetic diversity of female urinary microbiome.</title>
        <authorList>
            <person name="Thomas-White K."/>
            <person name="Wolfe A.J."/>
        </authorList>
    </citation>
    <scope>NUCLEOTIDE SEQUENCE [LARGE SCALE GENOMIC DNA]</scope>
    <source>
        <strain evidence="10 11">UMB0112</strain>
    </source>
</reference>
<dbReference type="InterPro" id="IPR006130">
    <property type="entry name" value="Asp/Orn_carbamoylTrfase"/>
</dbReference>
<feature type="binding site" evidence="7">
    <location>
        <position position="108"/>
    </location>
    <ligand>
        <name>carbamoyl phosphate</name>
        <dbReference type="ChEBI" id="CHEBI:58228"/>
    </ligand>
</feature>
<evidence type="ECO:0000313" key="10">
    <source>
        <dbReference type="EMBL" id="PKZ29053.1"/>
    </source>
</evidence>
<gene>
    <name evidence="7" type="primary">pyrB</name>
    <name evidence="10" type="ORF">CYJ41_06385</name>
</gene>
<evidence type="ECO:0000256" key="4">
    <source>
        <dbReference type="ARBA" id="ARBA00022975"/>
    </source>
</evidence>
<dbReference type="HAMAP" id="MF_00001">
    <property type="entry name" value="Asp_carb_tr"/>
    <property type="match status" value="1"/>
</dbReference>
<comment type="pathway">
    <text evidence="1 7">Pyrimidine metabolism; UMP biosynthesis via de novo pathway; (S)-dihydroorotate from bicarbonate: step 2/3.</text>
</comment>
<dbReference type="GO" id="GO:0044205">
    <property type="term" value="P:'de novo' UMP biosynthetic process"/>
    <property type="evidence" value="ECO:0007669"/>
    <property type="project" value="UniProtKB-UniRule"/>
</dbReference>
<evidence type="ECO:0000259" key="9">
    <source>
        <dbReference type="Pfam" id="PF02729"/>
    </source>
</evidence>
<dbReference type="InterPro" id="IPR006132">
    <property type="entry name" value="Asp/Orn_carbamoyltranf_P-bd"/>
</dbReference>
<dbReference type="AlphaFoldDB" id="A0A2I1N9J2"/>
<dbReference type="SUPFAM" id="SSF53671">
    <property type="entry name" value="Aspartate/ornithine carbamoyltransferase"/>
    <property type="match status" value="1"/>
</dbReference>
<dbReference type="RefSeq" id="WP_101637443.1">
    <property type="nucleotide sequence ID" value="NZ_BQNW01000001.1"/>
</dbReference>
<dbReference type="EC" id="2.1.3.2" evidence="7"/>
<dbReference type="GO" id="GO:0016597">
    <property type="term" value="F:amino acid binding"/>
    <property type="evidence" value="ECO:0007669"/>
    <property type="project" value="InterPro"/>
</dbReference>
<feature type="binding site" evidence="7">
    <location>
        <position position="264"/>
    </location>
    <ligand>
        <name>carbamoyl phosphate</name>
        <dbReference type="ChEBI" id="CHEBI:58228"/>
    </ligand>
</feature>
<evidence type="ECO:0000256" key="1">
    <source>
        <dbReference type="ARBA" id="ARBA00004852"/>
    </source>
</evidence>